<feature type="compositionally biased region" description="Polar residues" evidence="1">
    <location>
        <begin position="381"/>
        <end position="390"/>
    </location>
</feature>
<feature type="compositionally biased region" description="Basic residues" evidence="1">
    <location>
        <begin position="441"/>
        <end position="455"/>
    </location>
</feature>
<evidence type="ECO:0000313" key="3">
    <source>
        <dbReference type="Proteomes" id="UP000799537"/>
    </source>
</evidence>
<proteinExistence type="predicted"/>
<feature type="compositionally biased region" description="Polar residues" evidence="1">
    <location>
        <begin position="324"/>
        <end position="350"/>
    </location>
</feature>
<feature type="compositionally biased region" description="Basic and acidic residues" evidence="1">
    <location>
        <begin position="486"/>
        <end position="505"/>
    </location>
</feature>
<feature type="region of interest" description="Disordered" evidence="1">
    <location>
        <begin position="1"/>
        <end position="274"/>
    </location>
</feature>
<dbReference type="Proteomes" id="UP000799537">
    <property type="component" value="Unassembled WGS sequence"/>
</dbReference>
<dbReference type="OrthoDB" id="4174342at2759"/>
<feature type="compositionally biased region" description="Low complexity" evidence="1">
    <location>
        <begin position="232"/>
        <end position="242"/>
    </location>
</feature>
<evidence type="ECO:0000313" key="2">
    <source>
        <dbReference type="EMBL" id="KAF2159391.1"/>
    </source>
</evidence>
<dbReference type="RefSeq" id="XP_033660280.1">
    <property type="nucleotide sequence ID" value="XM_033814595.1"/>
</dbReference>
<reference evidence="2" key="1">
    <citation type="journal article" date="2020" name="Stud. Mycol.">
        <title>101 Dothideomycetes genomes: a test case for predicting lifestyles and emergence of pathogens.</title>
        <authorList>
            <person name="Haridas S."/>
            <person name="Albert R."/>
            <person name="Binder M."/>
            <person name="Bloem J."/>
            <person name="Labutti K."/>
            <person name="Salamov A."/>
            <person name="Andreopoulos B."/>
            <person name="Baker S."/>
            <person name="Barry K."/>
            <person name="Bills G."/>
            <person name="Bluhm B."/>
            <person name="Cannon C."/>
            <person name="Castanera R."/>
            <person name="Culley D."/>
            <person name="Daum C."/>
            <person name="Ezra D."/>
            <person name="Gonzalez J."/>
            <person name="Henrissat B."/>
            <person name="Kuo A."/>
            <person name="Liang C."/>
            <person name="Lipzen A."/>
            <person name="Lutzoni F."/>
            <person name="Magnuson J."/>
            <person name="Mondo S."/>
            <person name="Nolan M."/>
            <person name="Ohm R."/>
            <person name="Pangilinan J."/>
            <person name="Park H.-J."/>
            <person name="Ramirez L."/>
            <person name="Alfaro M."/>
            <person name="Sun H."/>
            <person name="Tritt A."/>
            <person name="Yoshinaga Y."/>
            <person name="Zwiers L.-H."/>
            <person name="Turgeon B."/>
            <person name="Goodwin S."/>
            <person name="Spatafora J."/>
            <person name="Crous P."/>
            <person name="Grigoriev I."/>
        </authorList>
    </citation>
    <scope>NUCLEOTIDE SEQUENCE</scope>
    <source>
        <strain evidence="2">ATCC 36951</strain>
    </source>
</reference>
<feature type="compositionally biased region" description="Basic residues" evidence="1">
    <location>
        <begin position="506"/>
        <end position="515"/>
    </location>
</feature>
<feature type="compositionally biased region" description="Acidic residues" evidence="1">
    <location>
        <begin position="108"/>
        <end position="118"/>
    </location>
</feature>
<gene>
    <name evidence="2" type="ORF">M409DRAFT_60857</name>
</gene>
<dbReference type="GeneID" id="54567867"/>
<feature type="compositionally biased region" description="Acidic residues" evidence="1">
    <location>
        <begin position="547"/>
        <end position="570"/>
    </location>
</feature>
<feature type="region of interest" description="Disordered" evidence="1">
    <location>
        <begin position="310"/>
        <end position="459"/>
    </location>
</feature>
<feature type="compositionally biased region" description="Low complexity" evidence="1">
    <location>
        <begin position="8"/>
        <end position="23"/>
    </location>
</feature>
<feature type="compositionally biased region" description="Basic and acidic residues" evidence="1">
    <location>
        <begin position="89"/>
        <end position="106"/>
    </location>
</feature>
<protein>
    <submittedName>
        <fullName evidence="2">Uncharacterized protein</fullName>
    </submittedName>
</protein>
<organism evidence="2 3">
    <name type="scientific">Zasmidium cellare ATCC 36951</name>
    <dbReference type="NCBI Taxonomy" id="1080233"/>
    <lineage>
        <taxon>Eukaryota</taxon>
        <taxon>Fungi</taxon>
        <taxon>Dikarya</taxon>
        <taxon>Ascomycota</taxon>
        <taxon>Pezizomycotina</taxon>
        <taxon>Dothideomycetes</taxon>
        <taxon>Dothideomycetidae</taxon>
        <taxon>Mycosphaerellales</taxon>
        <taxon>Mycosphaerellaceae</taxon>
        <taxon>Zasmidium</taxon>
    </lineage>
</organism>
<accession>A0A6A6BX53</accession>
<feature type="compositionally biased region" description="Pro residues" evidence="1">
    <location>
        <begin position="574"/>
        <end position="591"/>
    </location>
</feature>
<feature type="compositionally biased region" description="Polar residues" evidence="1">
    <location>
        <begin position="189"/>
        <end position="199"/>
    </location>
</feature>
<feature type="compositionally biased region" description="Polar residues" evidence="1">
    <location>
        <begin position="68"/>
        <end position="88"/>
    </location>
</feature>
<sequence length="600" mass="64517">MATSAEYGSAGFSRSSSLSAARSPDTASHIYPDRSIRPLPKSRLKSKLSPEQQAALVYPPDPPPISPTLSFSVQENGTQSQQRRLTNGDSHHHDHDRRIVHDHCTCGEDADSGDDEVEFDHPDYRYPPPLPAALANGKPVDSLQRRLIDATRAAGNQPPPPGSTASSADGYESFENTSNKKKRKIPLSGASSMHQSSLSAEMANMGISNSHGDEGGVNGVAGSPEESYSPQSAPATTPSSGTGISGAGRGRYGRQDGRHRRPLGSNTMNAINGYNSRVPARGAEVKNGADTGVENTGGIISQAIKTAAEQGPLTPAGKGRDNVSLLQSAASQNSTTPKTQFTFTCESDSATKMVDQQLPPPAAYGTPTPTRSAPPPGKNAHGTQTTNASRAGQAPPNNMARPPPPPANTAPPAGQQQQTAPPPKPKPRRNPNKEYALQAAQRKRNQQYQNYHHRPKPDDMWVCEFCEYEDIYGAPPYAMIRRYEIRDRQERKKAAEKRRLLEKAKMKGRKNKKGAGKGGKNNNGNNATAPPPPANAQNYDPNLPPPEGEEYYDDEEYDEDGYDPVGDEQYDPAYYPPPGPERPPARVPPPGARGAPHPHV</sequence>
<evidence type="ECO:0000256" key="1">
    <source>
        <dbReference type="SAM" id="MobiDB-lite"/>
    </source>
</evidence>
<dbReference type="EMBL" id="ML993638">
    <property type="protein sequence ID" value="KAF2159391.1"/>
    <property type="molecule type" value="Genomic_DNA"/>
</dbReference>
<feature type="compositionally biased region" description="Polar residues" evidence="1">
    <location>
        <begin position="264"/>
        <end position="274"/>
    </location>
</feature>
<keyword evidence="3" id="KW-1185">Reference proteome</keyword>
<name>A0A6A6BX53_ZASCE</name>
<feature type="region of interest" description="Disordered" evidence="1">
    <location>
        <begin position="486"/>
        <end position="600"/>
    </location>
</feature>
<dbReference type="AlphaFoldDB" id="A0A6A6BX53"/>
<feature type="compositionally biased region" description="Low complexity" evidence="1">
    <location>
        <begin position="410"/>
        <end position="419"/>
    </location>
</feature>